<keyword evidence="1" id="KW-0812">Transmembrane</keyword>
<dbReference type="Proteomes" id="UP000694421">
    <property type="component" value="Unplaced"/>
</dbReference>
<dbReference type="OMA" id="YPKKGHN"/>
<accession>A0A8D0C8J6</accession>
<evidence type="ECO:0000313" key="2">
    <source>
        <dbReference type="Ensembl" id="ENSSMRP00000015856.1"/>
    </source>
</evidence>
<dbReference type="PANTHER" id="PTHR15305:SF0">
    <property type="entry name" value="MELANOMA ANTIGEN RECOGNIZED BY T-CELLS 1"/>
    <property type="match status" value="1"/>
</dbReference>
<sequence length="114" mass="12662">MPRGQHYLDGKFGERKGHASLSTEQAAGIGLLLVILAALVIIGCWYYKRRSGYKSLLSKNFGVDLRSTSEGKRFLMDSKLPLQEYNSNCNHVVPDAPPAYEKISVRPLPPPYAP</sequence>
<proteinExistence type="predicted"/>
<dbReference type="GeneTree" id="ENSGT00390000009531"/>
<dbReference type="InterPro" id="IPR029242">
    <property type="entry name" value="MLANA"/>
</dbReference>
<keyword evidence="1" id="KW-1133">Transmembrane helix</keyword>
<keyword evidence="3" id="KW-1185">Reference proteome</keyword>
<name>A0A8D0C8J6_SALMN</name>
<evidence type="ECO:0000256" key="1">
    <source>
        <dbReference type="SAM" id="Phobius"/>
    </source>
</evidence>
<keyword evidence="1" id="KW-0472">Membrane</keyword>
<organism evidence="2 3">
    <name type="scientific">Salvator merianae</name>
    <name type="common">Argentine black and white tegu</name>
    <name type="synonym">Tupinambis merianae</name>
    <dbReference type="NCBI Taxonomy" id="96440"/>
    <lineage>
        <taxon>Eukaryota</taxon>
        <taxon>Metazoa</taxon>
        <taxon>Chordata</taxon>
        <taxon>Craniata</taxon>
        <taxon>Vertebrata</taxon>
        <taxon>Euteleostomi</taxon>
        <taxon>Lepidosauria</taxon>
        <taxon>Squamata</taxon>
        <taxon>Bifurcata</taxon>
        <taxon>Unidentata</taxon>
        <taxon>Episquamata</taxon>
        <taxon>Laterata</taxon>
        <taxon>Teiioidea</taxon>
        <taxon>Teiidae</taxon>
        <taxon>Salvator</taxon>
    </lineage>
</organism>
<evidence type="ECO:0000313" key="3">
    <source>
        <dbReference type="Proteomes" id="UP000694421"/>
    </source>
</evidence>
<dbReference type="AlphaFoldDB" id="A0A8D0C8J6"/>
<dbReference type="Ensembl" id="ENSSMRT00000018509.1">
    <property type="protein sequence ID" value="ENSSMRP00000015856.1"/>
    <property type="gene ID" value="ENSSMRG00000012325.1"/>
</dbReference>
<feature type="transmembrane region" description="Helical" evidence="1">
    <location>
        <begin position="26"/>
        <end position="47"/>
    </location>
</feature>
<dbReference type="GO" id="GO:0042470">
    <property type="term" value="C:melanosome"/>
    <property type="evidence" value="ECO:0007669"/>
    <property type="project" value="Ensembl"/>
</dbReference>
<reference evidence="2" key="2">
    <citation type="submission" date="2025-09" db="UniProtKB">
        <authorList>
            <consortium name="Ensembl"/>
        </authorList>
    </citation>
    <scope>IDENTIFICATION</scope>
</reference>
<dbReference type="GO" id="GO:0005789">
    <property type="term" value="C:endoplasmic reticulum membrane"/>
    <property type="evidence" value="ECO:0007669"/>
    <property type="project" value="Ensembl"/>
</dbReference>
<reference evidence="2" key="1">
    <citation type="submission" date="2025-08" db="UniProtKB">
        <authorList>
            <consortium name="Ensembl"/>
        </authorList>
    </citation>
    <scope>IDENTIFICATION</scope>
</reference>
<dbReference type="Pfam" id="PF14991">
    <property type="entry name" value="MLANA"/>
    <property type="match status" value="1"/>
</dbReference>
<dbReference type="GO" id="GO:0005802">
    <property type="term" value="C:trans-Golgi network"/>
    <property type="evidence" value="ECO:0007669"/>
    <property type="project" value="Ensembl"/>
</dbReference>
<protein>
    <submittedName>
        <fullName evidence="2">Melan-A</fullName>
    </submittedName>
</protein>
<dbReference type="PANTHER" id="PTHR15305">
    <property type="entry name" value="MELANOMA ANTIGEN RECOGNIZED BY T-CELLS 1"/>
    <property type="match status" value="1"/>
</dbReference>